<dbReference type="GO" id="GO:0030638">
    <property type="term" value="P:polyketide metabolic process"/>
    <property type="evidence" value="ECO:0007669"/>
    <property type="project" value="InterPro"/>
</dbReference>
<feature type="non-terminal residue" evidence="1">
    <location>
        <position position="109"/>
    </location>
</feature>
<comment type="caution">
    <text evidence="1">The sequence shown here is derived from an EMBL/GenBank/DDBJ whole genome shotgun (WGS) entry which is preliminary data.</text>
</comment>
<reference evidence="1" key="1">
    <citation type="submission" date="2020-06" db="EMBL/GenBank/DDBJ databases">
        <title>Legume-microbial interactions unlock mineral nutrients during tropical forest succession.</title>
        <authorList>
            <person name="Epihov D.Z."/>
        </authorList>
    </citation>
    <scope>NUCLEOTIDE SEQUENCE [LARGE SCALE GENOMIC DNA]</scope>
    <source>
        <strain evidence="1">Pan2503</strain>
    </source>
</reference>
<proteinExistence type="predicted"/>
<gene>
    <name evidence="1" type="ORF">HRJ53_26160</name>
</gene>
<dbReference type="SUPFAM" id="SSF54427">
    <property type="entry name" value="NTF2-like"/>
    <property type="match status" value="1"/>
</dbReference>
<dbReference type="Pfam" id="PF07366">
    <property type="entry name" value="SnoaL"/>
    <property type="match status" value="1"/>
</dbReference>
<dbReference type="InterPro" id="IPR032710">
    <property type="entry name" value="NTF2-like_dom_sf"/>
</dbReference>
<evidence type="ECO:0000313" key="1">
    <source>
        <dbReference type="EMBL" id="MBA0088485.1"/>
    </source>
</evidence>
<dbReference type="Gene3D" id="3.10.450.50">
    <property type="match status" value="1"/>
</dbReference>
<organism evidence="1 2">
    <name type="scientific">Candidatus Acidiferrum panamense</name>
    <dbReference type="NCBI Taxonomy" id="2741543"/>
    <lineage>
        <taxon>Bacteria</taxon>
        <taxon>Pseudomonadati</taxon>
        <taxon>Acidobacteriota</taxon>
        <taxon>Terriglobia</taxon>
        <taxon>Candidatus Acidiferrales</taxon>
        <taxon>Candidatus Acidiferrum</taxon>
    </lineage>
</organism>
<dbReference type="AlphaFoldDB" id="A0A7V8SZI2"/>
<evidence type="ECO:0000313" key="2">
    <source>
        <dbReference type="Proteomes" id="UP000567293"/>
    </source>
</evidence>
<sequence length="109" mass="12278">MPDIKIPVKAAPGLTLQEMKQFVRDHFEEFVNQQKSEVALKNFSSDFLDHDEVTGVEVGPEAAKKMMEAAYKRWPDLKVAIEDILAEEDKVVVRNSWTGSEAATGEKIE</sequence>
<protein>
    <submittedName>
        <fullName evidence="1">Ester cyclase</fullName>
    </submittedName>
</protein>
<dbReference type="EMBL" id="JACDQQ010002518">
    <property type="protein sequence ID" value="MBA0088485.1"/>
    <property type="molecule type" value="Genomic_DNA"/>
</dbReference>
<dbReference type="InterPro" id="IPR009959">
    <property type="entry name" value="Cyclase_SnoaL-like"/>
</dbReference>
<keyword evidence="2" id="KW-1185">Reference proteome</keyword>
<dbReference type="Proteomes" id="UP000567293">
    <property type="component" value="Unassembled WGS sequence"/>
</dbReference>
<accession>A0A7V8SZI2</accession>
<name>A0A7V8SZI2_9BACT</name>